<dbReference type="Gene3D" id="1.25.10.10">
    <property type="entry name" value="Leucine-rich Repeat Variant"/>
    <property type="match status" value="1"/>
</dbReference>
<dbReference type="Proteomes" id="UP001054902">
    <property type="component" value="Unassembled WGS sequence"/>
</dbReference>
<dbReference type="SUPFAM" id="SSF48371">
    <property type="entry name" value="ARM repeat"/>
    <property type="match status" value="2"/>
</dbReference>
<dbReference type="Pfam" id="PF08569">
    <property type="entry name" value="Mo25"/>
    <property type="match status" value="2"/>
</dbReference>
<reference evidence="2 3" key="1">
    <citation type="journal article" date="2021" name="Sci. Rep.">
        <title>The genome of the diatom Chaetoceros tenuissimus carries an ancient integrated fragment of an extant virus.</title>
        <authorList>
            <person name="Hongo Y."/>
            <person name="Kimura K."/>
            <person name="Takaki Y."/>
            <person name="Yoshida Y."/>
            <person name="Baba S."/>
            <person name="Kobayashi G."/>
            <person name="Nagasaki K."/>
            <person name="Hano T."/>
            <person name="Tomaru Y."/>
        </authorList>
    </citation>
    <scope>NUCLEOTIDE SEQUENCE [LARGE SCALE GENOMIC DNA]</scope>
    <source>
        <strain evidence="2 3">NIES-3715</strain>
    </source>
</reference>
<protein>
    <submittedName>
        <fullName evidence="2">Uncharacterized protein</fullName>
    </submittedName>
</protein>
<comment type="similarity">
    <text evidence="1">Belongs to the Mo25 family.</text>
</comment>
<dbReference type="PANTHER" id="PTHR10182">
    <property type="entry name" value="CALCIUM-BINDING PROTEIN 39-RELATED"/>
    <property type="match status" value="1"/>
</dbReference>
<dbReference type="AlphaFoldDB" id="A0AAD3H7M0"/>
<gene>
    <name evidence="2" type="ORF">CTEN210_10073</name>
</gene>
<evidence type="ECO:0000313" key="3">
    <source>
        <dbReference type="Proteomes" id="UP001054902"/>
    </source>
</evidence>
<accession>A0AAD3H7M0</accession>
<dbReference type="InterPro" id="IPR013878">
    <property type="entry name" value="Mo25"/>
</dbReference>
<organism evidence="2 3">
    <name type="scientific">Chaetoceros tenuissimus</name>
    <dbReference type="NCBI Taxonomy" id="426638"/>
    <lineage>
        <taxon>Eukaryota</taxon>
        <taxon>Sar</taxon>
        <taxon>Stramenopiles</taxon>
        <taxon>Ochrophyta</taxon>
        <taxon>Bacillariophyta</taxon>
        <taxon>Coscinodiscophyceae</taxon>
        <taxon>Chaetocerotophycidae</taxon>
        <taxon>Chaetocerotales</taxon>
        <taxon>Chaetocerotaceae</taxon>
        <taxon>Chaetoceros</taxon>
    </lineage>
</organism>
<dbReference type="GO" id="GO:0043539">
    <property type="term" value="F:protein serine/threonine kinase activator activity"/>
    <property type="evidence" value="ECO:0007669"/>
    <property type="project" value="TreeGrafter"/>
</dbReference>
<sequence>MENEANMNQKPQTIQELIAGNALIDAFMGGGTSAPRKEHPEAKVEALLATIEACSDVEVLVAGIETDLEKVSVVAGEDGERLIKINTEKDIQMETMAARLTRIKSLMYNERTTTPSFPQSLLNIGSTKHKTVAAALHHALMQSPARKMILPNLLHELQELPFETRKDVASIFNYLLVCGCVNIGEAASENNSDSTSASYTKTMINFVKYVDEYYQPIMKSIIAGHYVQISPPRILTYELDNIESGEDKDSIKKEDSTNTSTQVKPVDVALHCGAILRSTLRHPKLYSNLVSAANTPVFVYPFLDRFVNQPNFEVSSDALETLRLIMHPDGSGIAVPSVAANPSSQEFEIVDNPDDLEAMMEATAAEFLERDFDAIFMQRFNIKLLSAQSANYITRRVSLQILSAVLLTRSNYNIMMQYISNRNNLKTVMMLLSDSSAHITLEAFNVFKIFVANPNKPVEIVRILADNKVKLVKYLTSLHQDREASDDQFKDEKALVISTLEQME</sequence>
<keyword evidence="3" id="KW-1185">Reference proteome</keyword>
<comment type="caution">
    <text evidence="2">The sequence shown here is derived from an EMBL/GenBank/DDBJ whole genome shotgun (WGS) entry which is preliminary data.</text>
</comment>
<dbReference type="InterPro" id="IPR016024">
    <property type="entry name" value="ARM-type_fold"/>
</dbReference>
<name>A0AAD3H7M0_9STRA</name>
<evidence type="ECO:0000313" key="2">
    <source>
        <dbReference type="EMBL" id="GFH53597.1"/>
    </source>
</evidence>
<dbReference type="EMBL" id="BLLK01000047">
    <property type="protein sequence ID" value="GFH53597.1"/>
    <property type="molecule type" value="Genomic_DNA"/>
</dbReference>
<dbReference type="GO" id="GO:0035556">
    <property type="term" value="P:intracellular signal transduction"/>
    <property type="evidence" value="ECO:0007669"/>
    <property type="project" value="TreeGrafter"/>
</dbReference>
<dbReference type="InterPro" id="IPR011989">
    <property type="entry name" value="ARM-like"/>
</dbReference>
<proteinExistence type="inferred from homology"/>
<evidence type="ECO:0000256" key="1">
    <source>
        <dbReference type="ARBA" id="ARBA00011012"/>
    </source>
</evidence>
<dbReference type="PANTHER" id="PTHR10182:SF3">
    <property type="entry name" value="PROTEIN MO25"/>
    <property type="match status" value="1"/>
</dbReference>